<evidence type="ECO:0000256" key="1">
    <source>
        <dbReference type="SAM" id="MobiDB-lite"/>
    </source>
</evidence>
<sequence>MNASGKNNTPRILEEKKVKLGRKPQNKDDLDSRERTEQQVRGDKISHNVKEKRNDKNKK</sequence>
<comment type="caution">
    <text evidence="2">The sequence shown here is derived from an EMBL/GenBank/DDBJ whole genome shotgun (WGS) entry which is preliminary data.</text>
</comment>
<evidence type="ECO:0000313" key="2">
    <source>
        <dbReference type="EMBL" id="GAA4434054.1"/>
    </source>
</evidence>
<dbReference type="RefSeq" id="WP_345026820.1">
    <property type="nucleotide sequence ID" value="NZ_BAABEY010000010.1"/>
</dbReference>
<organism evidence="2 3">
    <name type="scientific">Ravibacter arvi</name>
    <dbReference type="NCBI Taxonomy" id="2051041"/>
    <lineage>
        <taxon>Bacteria</taxon>
        <taxon>Pseudomonadati</taxon>
        <taxon>Bacteroidota</taxon>
        <taxon>Cytophagia</taxon>
        <taxon>Cytophagales</taxon>
        <taxon>Spirosomataceae</taxon>
        <taxon>Ravibacter</taxon>
    </lineage>
</organism>
<feature type="region of interest" description="Disordered" evidence="1">
    <location>
        <begin position="1"/>
        <end position="59"/>
    </location>
</feature>
<feature type="compositionally biased region" description="Polar residues" evidence="1">
    <location>
        <begin position="1"/>
        <end position="10"/>
    </location>
</feature>
<proteinExistence type="predicted"/>
<keyword evidence="3" id="KW-1185">Reference proteome</keyword>
<name>A0ABP8LQ86_9BACT</name>
<reference evidence="3" key="1">
    <citation type="journal article" date="2019" name="Int. J. Syst. Evol. Microbiol.">
        <title>The Global Catalogue of Microorganisms (GCM) 10K type strain sequencing project: providing services to taxonomists for standard genome sequencing and annotation.</title>
        <authorList>
            <consortium name="The Broad Institute Genomics Platform"/>
            <consortium name="The Broad Institute Genome Sequencing Center for Infectious Disease"/>
            <person name="Wu L."/>
            <person name="Ma J."/>
        </authorList>
    </citation>
    <scope>NUCLEOTIDE SEQUENCE [LARGE SCALE GENOMIC DNA]</scope>
    <source>
        <strain evidence="3">JCM 31920</strain>
    </source>
</reference>
<dbReference type="EMBL" id="BAABEY010000010">
    <property type="protein sequence ID" value="GAA4434054.1"/>
    <property type="molecule type" value="Genomic_DNA"/>
</dbReference>
<feature type="compositionally biased region" description="Basic and acidic residues" evidence="1">
    <location>
        <begin position="25"/>
        <end position="59"/>
    </location>
</feature>
<dbReference type="Proteomes" id="UP001501508">
    <property type="component" value="Unassembled WGS sequence"/>
</dbReference>
<protein>
    <submittedName>
        <fullName evidence="2">Uncharacterized protein</fullName>
    </submittedName>
</protein>
<accession>A0ABP8LQ86</accession>
<gene>
    <name evidence="2" type="ORF">GCM10023091_08460</name>
</gene>
<evidence type="ECO:0000313" key="3">
    <source>
        <dbReference type="Proteomes" id="UP001501508"/>
    </source>
</evidence>